<dbReference type="InterPro" id="IPR029063">
    <property type="entry name" value="SAM-dependent_MTases_sf"/>
</dbReference>
<dbReference type="Gene3D" id="3.40.50.150">
    <property type="entry name" value="Vaccinia Virus protein VP39"/>
    <property type="match status" value="1"/>
</dbReference>
<dbReference type="InterPro" id="IPR000850">
    <property type="entry name" value="Adenylat/UMP-CMP_kin"/>
</dbReference>
<evidence type="ECO:0000313" key="11">
    <source>
        <dbReference type="EMBL" id="AUH72973.1"/>
    </source>
</evidence>
<evidence type="ECO:0000256" key="2">
    <source>
        <dbReference type="ARBA" id="ARBA00022679"/>
    </source>
</evidence>
<dbReference type="CDD" id="cd02440">
    <property type="entry name" value="AdoMet_MTases"/>
    <property type="match status" value="1"/>
</dbReference>
<comment type="subcellular location">
    <subcellularLocation>
        <location evidence="9">Cytoplasm</location>
    </subcellularLocation>
</comment>
<dbReference type="EMBL" id="CP025491">
    <property type="protein sequence ID" value="AUH72973.1"/>
    <property type="molecule type" value="Genomic_DNA"/>
</dbReference>
<dbReference type="KEGG" id="lsh:CAB17_13670"/>
<sequence length="674" mass="75188">MINAGVAFWDKEQTIVKKPVIGISSIGGFPIRFDSSVPANQIKLLGTSVDVDQIAANLRQTMGMQSSHTYMDPGTKTPDELYKLTAEHQHFSMAHAASIGLTCLGISKVAELEFDVQRDVVYLARTTSARSVCQDEPTLVALSEESAKISKLVLKSTLEILKTFEKKEDPLVYREQRNALFPLSACVSLGITGSIRNLSKLVTAINDPGKELEFRNALALINDSLYAFLPELFKHSSAYGYSYPSIWHTPKPESLATKTPSLGFFDTLSPLPMVPKKTEAKETILLLGAPGVGKSTQTERIIKQRPDAMRVSTGELVRKLSLKQEAGIILTPIEQEAAKSLDKMRQGELMDDKAVYDLLMEYLSPGGEGYEEYKKANLIILDGVVKAERNIAPFHAALAEFNTNATTIPMNFTKVVNLSASPEELKKRQQARVILAQEANLAQRPDDDPNVYAQRLEKYLAAMNAVLNYYECHYALVHVNSTQDMEQTTQAILHAIDNTSLNHEEHMLTNTAAYSALVDHFDLTEATVIEFGAGDGALTELILNRHPKKVIAYELNSDLAEKLRRRFGSNPVLEIRVVDFTKENFSYLNEGRNVIISNPPYETIPFLFDKVINPFKIQDVIMMTSPKKKEQYFNDYQLEFTLSGDSFSPPARGEHLVMRKGLEDLVKYPTPTLN</sequence>
<protein>
    <recommendedName>
        <fullName evidence="9">Adenylate kinase</fullName>
        <ecNumber evidence="9">2.7.4.3</ecNumber>
    </recommendedName>
</protein>
<feature type="binding site" evidence="8">
    <location>
        <position position="598"/>
    </location>
    <ligand>
        <name>S-adenosyl-L-methionine</name>
        <dbReference type="ChEBI" id="CHEBI:59789"/>
    </ligand>
</feature>
<dbReference type="Proteomes" id="UP000234343">
    <property type="component" value="Chromosome"/>
</dbReference>
<gene>
    <name evidence="11" type="ORF">CAB17_13670</name>
</gene>
<dbReference type="PROSITE" id="PS00092">
    <property type="entry name" value="N6_MTASE"/>
    <property type="match status" value="1"/>
</dbReference>
<keyword evidence="3 8" id="KW-0949">S-adenosyl-L-methionine</keyword>
<dbReference type="GO" id="GO:0005737">
    <property type="term" value="C:cytoplasm"/>
    <property type="evidence" value="ECO:0007669"/>
    <property type="project" value="UniProtKB-SubCell"/>
</dbReference>
<feature type="binding site" evidence="8">
    <location>
        <position position="532"/>
    </location>
    <ligand>
        <name>S-adenosyl-L-methionine</name>
        <dbReference type="ChEBI" id="CHEBI:59789"/>
    </ligand>
</feature>
<keyword evidence="12" id="KW-1185">Reference proteome</keyword>
<dbReference type="EC" id="2.7.4.3" evidence="9"/>
<dbReference type="AlphaFoldDB" id="A0A2H5FN82"/>
<keyword evidence="6" id="KW-0418">Kinase</keyword>
<evidence type="ECO:0000256" key="5">
    <source>
        <dbReference type="ARBA" id="ARBA00022741"/>
    </source>
</evidence>
<dbReference type="InterPro" id="IPR002052">
    <property type="entry name" value="DNA_methylase_N6_adenine_CS"/>
</dbReference>
<feature type="binding site" evidence="8">
    <location>
        <position position="554"/>
    </location>
    <ligand>
        <name>S-adenosyl-L-methionine</name>
        <dbReference type="ChEBI" id="CHEBI:59789"/>
    </ligand>
</feature>
<keyword evidence="1 8" id="KW-0489">Methyltransferase</keyword>
<keyword evidence="5 9" id="KW-0547">Nucleotide-binding</keyword>
<evidence type="ECO:0000256" key="8">
    <source>
        <dbReference type="PROSITE-ProRule" id="PRU01026"/>
    </source>
</evidence>
<proteinExistence type="inferred from homology"/>
<keyword evidence="2 8" id="KW-0808">Transferase</keyword>
<comment type="subunit">
    <text evidence="9">Monomer.</text>
</comment>
<comment type="catalytic activity">
    <reaction evidence="9">
        <text>AMP + ATP = 2 ADP</text>
        <dbReference type="Rhea" id="RHEA:12973"/>
        <dbReference type="ChEBI" id="CHEBI:30616"/>
        <dbReference type="ChEBI" id="CHEBI:456215"/>
        <dbReference type="ChEBI" id="CHEBI:456216"/>
        <dbReference type="EC" id="2.7.4.3"/>
    </reaction>
</comment>
<feature type="binding site" evidence="8">
    <location>
        <position position="506"/>
    </location>
    <ligand>
        <name>S-adenosyl-L-methionine</name>
        <dbReference type="ChEBI" id="CHEBI:59789"/>
    </ligand>
</feature>
<keyword evidence="9" id="KW-0067">ATP-binding</keyword>
<dbReference type="SUPFAM" id="SSF53335">
    <property type="entry name" value="S-adenosyl-L-methionine-dependent methyltransferases"/>
    <property type="match status" value="1"/>
</dbReference>
<dbReference type="InterPro" id="IPR027417">
    <property type="entry name" value="P-loop_NTPase"/>
</dbReference>
<dbReference type="Gene3D" id="3.40.50.300">
    <property type="entry name" value="P-loop containing nucleotide triphosphate hydrolases"/>
    <property type="match status" value="1"/>
</dbReference>
<organism evidence="11 12">
    <name type="scientific">Legionella sainthelensi</name>
    <dbReference type="NCBI Taxonomy" id="28087"/>
    <lineage>
        <taxon>Bacteria</taxon>
        <taxon>Pseudomonadati</taxon>
        <taxon>Pseudomonadota</taxon>
        <taxon>Gammaproteobacteria</taxon>
        <taxon>Legionellales</taxon>
        <taxon>Legionellaceae</taxon>
        <taxon>Legionella</taxon>
    </lineage>
</organism>
<dbReference type="CDD" id="cd01428">
    <property type="entry name" value="ADK"/>
    <property type="match status" value="1"/>
</dbReference>
<dbReference type="SMART" id="SM00650">
    <property type="entry name" value="rADc"/>
    <property type="match status" value="1"/>
</dbReference>
<dbReference type="GO" id="GO:0000179">
    <property type="term" value="F:rRNA (adenine-N6,N6-)-dimethyltransferase activity"/>
    <property type="evidence" value="ECO:0007669"/>
    <property type="project" value="UniProtKB-UniRule"/>
</dbReference>
<accession>A0A2H5FN82</accession>
<evidence type="ECO:0000259" key="10">
    <source>
        <dbReference type="SMART" id="SM00650"/>
    </source>
</evidence>
<evidence type="ECO:0000256" key="7">
    <source>
        <dbReference type="ARBA" id="ARBA00022884"/>
    </source>
</evidence>
<evidence type="ECO:0000256" key="6">
    <source>
        <dbReference type="ARBA" id="ARBA00022777"/>
    </source>
</evidence>
<feature type="binding site" evidence="8">
    <location>
        <position position="508"/>
    </location>
    <ligand>
        <name>S-adenosyl-L-methionine</name>
        <dbReference type="ChEBI" id="CHEBI:59789"/>
    </ligand>
</feature>
<name>A0A2H5FN82_9GAMM</name>
<dbReference type="PROSITE" id="PS51689">
    <property type="entry name" value="SAM_RNA_A_N6_MT"/>
    <property type="match status" value="1"/>
</dbReference>
<keyword evidence="4" id="KW-0545">Nucleotide biosynthesis</keyword>
<dbReference type="PRINTS" id="PR00094">
    <property type="entry name" value="ADENYLTKNASE"/>
</dbReference>
<evidence type="ECO:0000256" key="9">
    <source>
        <dbReference type="RuleBase" id="RU003331"/>
    </source>
</evidence>
<evidence type="ECO:0000256" key="3">
    <source>
        <dbReference type="ARBA" id="ARBA00022691"/>
    </source>
</evidence>
<keyword evidence="7 8" id="KW-0694">RNA-binding</keyword>
<dbReference type="GO" id="GO:0005524">
    <property type="term" value="F:ATP binding"/>
    <property type="evidence" value="ECO:0007669"/>
    <property type="project" value="UniProtKB-KW"/>
</dbReference>
<feature type="domain" description="Ribosomal RNA adenine methylase transferase N-terminal" evidence="10">
    <location>
        <begin position="513"/>
        <end position="660"/>
    </location>
</feature>
<evidence type="ECO:0000256" key="1">
    <source>
        <dbReference type="ARBA" id="ARBA00022603"/>
    </source>
</evidence>
<dbReference type="RefSeq" id="WP_101900525.1">
    <property type="nucleotide sequence ID" value="NZ_CP025491.2"/>
</dbReference>
<evidence type="ECO:0000313" key="12">
    <source>
        <dbReference type="Proteomes" id="UP000234343"/>
    </source>
</evidence>
<evidence type="ECO:0000256" key="4">
    <source>
        <dbReference type="ARBA" id="ARBA00022727"/>
    </source>
</evidence>
<dbReference type="SUPFAM" id="SSF52540">
    <property type="entry name" value="P-loop containing nucleoside triphosphate hydrolases"/>
    <property type="match status" value="1"/>
</dbReference>
<dbReference type="Pfam" id="PF00406">
    <property type="entry name" value="ADK"/>
    <property type="match status" value="1"/>
</dbReference>
<dbReference type="PANTHER" id="PTHR23359">
    <property type="entry name" value="NUCLEOTIDE KINASE"/>
    <property type="match status" value="1"/>
</dbReference>
<comment type="similarity">
    <text evidence="8">Belongs to the class I-like SAM-binding methyltransferase superfamily. rRNA adenine N(6)-methyltransferase family.</text>
</comment>
<dbReference type="InterPro" id="IPR001737">
    <property type="entry name" value="KsgA/Erm"/>
</dbReference>
<dbReference type="InterPro" id="IPR020598">
    <property type="entry name" value="rRNA_Ade_methylase_Trfase_N"/>
</dbReference>
<dbReference type="GO" id="GO:0004017">
    <property type="term" value="F:AMP kinase activity"/>
    <property type="evidence" value="ECO:0007669"/>
    <property type="project" value="UniProtKB-EC"/>
</dbReference>
<dbReference type="GO" id="GO:0003723">
    <property type="term" value="F:RNA binding"/>
    <property type="evidence" value="ECO:0007669"/>
    <property type="project" value="UniProtKB-UniRule"/>
</dbReference>
<feature type="binding site" evidence="8">
    <location>
        <position position="579"/>
    </location>
    <ligand>
        <name>S-adenosyl-L-methionine</name>
        <dbReference type="ChEBI" id="CHEBI:59789"/>
    </ligand>
</feature>
<dbReference type="Pfam" id="PF00398">
    <property type="entry name" value="RrnaAD"/>
    <property type="match status" value="1"/>
</dbReference>
<reference evidence="11 12" key="1">
    <citation type="submission" date="2017-12" db="EMBL/GenBank/DDBJ databases">
        <title>Legionella sainthelensi LA01-117, whole genome sequence of a clinical isolate from New Zealand.</title>
        <authorList>
            <person name="Cree S.L."/>
            <person name="Slow S."/>
            <person name="Kennedy M.A."/>
            <person name="Murdoch D.R."/>
            <person name="Biggs P.J."/>
            <person name="Anderson T."/>
        </authorList>
    </citation>
    <scope>NUCLEOTIDE SEQUENCE [LARGE SCALE GENOMIC DNA]</scope>
    <source>
        <strain evidence="11 12">LA01-117</strain>
    </source>
</reference>